<dbReference type="EMBL" id="JAHRHJ020000001">
    <property type="protein sequence ID" value="KAH9330142.1"/>
    <property type="molecule type" value="Genomic_DNA"/>
</dbReference>
<protein>
    <recommendedName>
        <fullName evidence="4">Mitogen-activated protein kinase kinase kinase YODA-like</fullName>
    </recommendedName>
</protein>
<gene>
    <name evidence="2" type="ORF">KI387_002250</name>
</gene>
<organism evidence="2 3">
    <name type="scientific">Taxus chinensis</name>
    <name type="common">Chinese yew</name>
    <name type="synonym">Taxus wallichiana var. chinensis</name>
    <dbReference type="NCBI Taxonomy" id="29808"/>
    <lineage>
        <taxon>Eukaryota</taxon>
        <taxon>Viridiplantae</taxon>
        <taxon>Streptophyta</taxon>
        <taxon>Embryophyta</taxon>
        <taxon>Tracheophyta</taxon>
        <taxon>Spermatophyta</taxon>
        <taxon>Pinopsida</taxon>
        <taxon>Pinidae</taxon>
        <taxon>Conifers II</taxon>
        <taxon>Cupressales</taxon>
        <taxon>Taxaceae</taxon>
        <taxon>Taxus</taxon>
    </lineage>
</organism>
<reference evidence="2 3" key="1">
    <citation type="journal article" date="2021" name="Nat. Plants">
        <title>The Taxus genome provides insights into paclitaxel biosynthesis.</title>
        <authorList>
            <person name="Xiong X."/>
            <person name="Gou J."/>
            <person name="Liao Q."/>
            <person name="Li Y."/>
            <person name="Zhou Q."/>
            <person name="Bi G."/>
            <person name="Li C."/>
            <person name="Du R."/>
            <person name="Wang X."/>
            <person name="Sun T."/>
            <person name="Guo L."/>
            <person name="Liang H."/>
            <person name="Lu P."/>
            <person name="Wu Y."/>
            <person name="Zhang Z."/>
            <person name="Ro D.K."/>
            <person name="Shang Y."/>
            <person name="Huang S."/>
            <person name="Yan J."/>
        </authorList>
    </citation>
    <scope>NUCLEOTIDE SEQUENCE [LARGE SCALE GENOMIC DNA]</scope>
    <source>
        <strain evidence="2">Ta-2019</strain>
    </source>
</reference>
<sequence length="254" mass="27393">MLDSADVDGCSTSSFVSRVSSVDISVEAVDLQQNNRPENAHCKHCDAALSGRVIANGFGGSSVMNARHSPKLIFTKNNFLNNKDAPKRLQIPVNGILGSAPESYMSSPGHSPKLIFTKNIFLNNKDAPKRLQIPVNGVLGSAPESYMSSPSRSPMRVCVSEQSQNNAFWETKPYPETSLFGSGHCSSPVSAQHLPSSSAVPRSPGRADNPPIPGSRWKKGKLLGRGTFGHVYAGLNKYESIILLFILFSKLIIP</sequence>
<name>A0AA38LQY4_TAXCH</name>
<feature type="region of interest" description="Disordered" evidence="1">
    <location>
        <begin position="185"/>
        <end position="216"/>
    </location>
</feature>
<feature type="compositionally biased region" description="Polar residues" evidence="1">
    <location>
        <begin position="185"/>
        <end position="200"/>
    </location>
</feature>
<proteinExistence type="predicted"/>
<keyword evidence="3" id="KW-1185">Reference proteome</keyword>
<evidence type="ECO:0008006" key="4">
    <source>
        <dbReference type="Google" id="ProtNLM"/>
    </source>
</evidence>
<accession>A0AA38LQY4</accession>
<evidence type="ECO:0000313" key="3">
    <source>
        <dbReference type="Proteomes" id="UP000824469"/>
    </source>
</evidence>
<evidence type="ECO:0000256" key="1">
    <source>
        <dbReference type="SAM" id="MobiDB-lite"/>
    </source>
</evidence>
<dbReference type="Proteomes" id="UP000824469">
    <property type="component" value="Unassembled WGS sequence"/>
</dbReference>
<dbReference type="AlphaFoldDB" id="A0AA38LQY4"/>
<comment type="caution">
    <text evidence="2">The sequence shown here is derived from an EMBL/GenBank/DDBJ whole genome shotgun (WGS) entry which is preliminary data.</text>
</comment>
<evidence type="ECO:0000313" key="2">
    <source>
        <dbReference type="EMBL" id="KAH9330142.1"/>
    </source>
</evidence>
<feature type="non-terminal residue" evidence="2">
    <location>
        <position position="254"/>
    </location>
</feature>